<protein>
    <submittedName>
        <fullName evidence="2">Uncharacterized protein</fullName>
    </submittedName>
</protein>
<proteinExistence type="predicted"/>
<dbReference type="AlphaFoldDB" id="A0A6C0K9R1"/>
<keyword evidence="1" id="KW-1133">Transmembrane helix</keyword>
<dbReference type="EMBL" id="MN740827">
    <property type="protein sequence ID" value="QHU13836.1"/>
    <property type="molecule type" value="Genomic_DNA"/>
</dbReference>
<reference evidence="2" key="1">
    <citation type="journal article" date="2020" name="Nature">
        <title>Giant virus diversity and host interactions through global metagenomics.</title>
        <authorList>
            <person name="Schulz F."/>
            <person name="Roux S."/>
            <person name="Paez-Espino D."/>
            <person name="Jungbluth S."/>
            <person name="Walsh D.A."/>
            <person name="Denef V.J."/>
            <person name="McMahon K.D."/>
            <person name="Konstantinidis K.T."/>
            <person name="Eloe-Fadrosh E.A."/>
            <person name="Kyrpides N.C."/>
            <person name="Woyke T."/>
        </authorList>
    </citation>
    <scope>NUCLEOTIDE SEQUENCE</scope>
    <source>
        <strain evidence="2">GVMAG-S-1101182-85</strain>
    </source>
</reference>
<evidence type="ECO:0000256" key="1">
    <source>
        <dbReference type="SAM" id="Phobius"/>
    </source>
</evidence>
<keyword evidence="1" id="KW-0472">Membrane</keyword>
<keyword evidence="1" id="KW-0812">Transmembrane</keyword>
<name>A0A6C0K9R1_9ZZZZ</name>
<feature type="transmembrane region" description="Helical" evidence="1">
    <location>
        <begin position="12"/>
        <end position="31"/>
    </location>
</feature>
<sequence>MISEALHKPVFGILVSFMLGLAIVMIVAPICKGTECMIVKAPPINEVDHTVYHIASKCYKFEAYGVDCPPTGAIEAFQSGSK</sequence>
<evidence type="ECO:0000313" key="2">
    <source>
        <dbReference type="EMBL" id="QHU13836.1"/>
    </source>
</evidence>
<organism evidence="2">
    <name type="scientific">viral metagenome</name>
    <dbReference type="NCBI Taxonomy" id="1070528"/>
    <lineage>
        <taxon>unclassified sequences</taxon>
        <taxon>metagenomes</taxon>
        <taxon>organismal metagenomes</taxon>
    </lineage>
</organism>
<accession>A0A6C0K9R1</accession>